<evidence type="ECO:0000256" key="22">
    <source>
        <dbReference type="ARBA" id="ARBA00044938"/>
    </source>
</evidence>
<dbReference type="EMBL" id="JBHRTS010000004">
    <property type="protein sequence ID" value="MFC3194399.1"/>
    <property type="molecule type" value="Genomic_DNA"/>
</dbReference>
<evidence type="ECO:0000256" key="17">
    <source>
        <dbReference type="ARBA" id="ARBA00023002"/>
    </source>
</evidence>
<dbReference type="InterPro" id="IPR011147">
    <property type="entry name" value="Bifunc_Aspkin/hSer_DH"/>
</dbReference>
<comment type="pathway">
    <text evidence="3">Amino-acid biosynthesis; L-methionine biosynthesis via de novo pathway; L-homoserine from L-aspartate: step 1/3.</text>
</comment>
<keyword evidence="21" id="KW-0511">Multifunctional enzyme</keyword>
<keyword evidence="30" id="KW-1185">Reference proteome</keyword>
<dbReference type="Gene3D" id="3.30.360.10">
    <property type="entry name" value="Dihydrodipicolinate Reductase, domain 2"/>
    <property type="match status" value="1"/>
</dbReference>
<evidence type="ECO:0000256" key="8">
    <source>
        <dbReference type="ARBA" id="ARBA00010046"/>
    </source>
</evidence>
<evidence type="ECO:0000259" key="28">
    <source>
        <dbReference type="Pfam" id="PF03447"/>
    </source>
</evidence>
<keyword evidence="14 29" id="KW-0418">Kinase</keyword>
<dbReference type="SUPFAM" id="SSF55347">
    <property type="entry name" value="Glyceraldehyde-3-phosphate dehydrogenase-like, C-terminal domain"/>
    <property type="match status" value="1"/>
</dbReference>
<evidence type="ECO:0000256" key="9">
    <source>
        <dbReference type="ARBA" id="ARBA00022605"/>
    </source>
</evidence>
<comment type="pathway">
    <text evidence="4">Amino-acid biosynthesis; L-threonine biosynthesis; L-threonine from L-aspartate: step 3/5.</text>
</comment>
<dbReference type="Proteomes" id="UP001595533">
    <property type="component" value="Unassembled WGS sequence"/>
</dbReference>
<dbReference type="InterPro" id="IPR001341">
    <property type="entry name" value="Asp_kinase"/>
</dbReference>
<dbReference type="InterPro" id="IPR042199">
    <property type="entry name" value="AsparK_Bifunc_asparK/hSer_DH"/>
</dbReference>
<evidence type="ECO:0000259" key="27">
    <source>
        <dbReference type="Pfam" id="PF00742"/>
    </source>
</evidence>
<feature type="domain" description="Homoserine dehydrogenase catalytic" evidence="27">
    <location>
        <begin position="584"/>
        <end position="777"/>
    </location>
</feature>
<dbReference type="PANTHER" id="PTHR43070:SF5">
    <property type="entry name" value="HOMOSERINE DEHYDROGENASE"/>
    <property type="match status" value="1"/>
</dbReference>
<dbReference type="NCBIfam" id="NF007003">
    <property type="entry name" value="PRK09466.1"/>
    <property type="match status" value="1"/>
</dbReference>
<evidence type="ECO:0000256" key="15">
    <source>
        <dbReference type="ARBA" id="ARBA00022840"/>
    </source>
</evidence>
<evidence type="ECO:0000256" key="20">
    <source>
        <dbReference type="ARBA" id="ARBA00023167"/>
    </source>
</evidence>
<evidence type="ECO:0000256" key="6">
    <source>
        <dbReference type="ARBA" id="ARBA00005139"/>
    </source>
</evidence>
<evidence type="ECO:0000256" key="25">
    <source>
        <dbReference type="ARBA" id="ARBA00049031"/>
    </source>
</evidence>
<evidence type="ECO:0000256" key="7">
    <source>
        <dbReference type="ARBA" id="ARBA00007952"/>
    </source>
</evidence>
<evidence type="ECO:0000256" key="16">
    <source>
        <dbReference type="ARBA" id="ARBA00022857"/>
    </source>
</evidence>
<evidence type="ECO:0000256" key="4">
    <source>
        <dbReference type="ARBA" id="ARBA00005056"/>
    </source>
</evidence>
<evidence type="ECO:0000256" key="10">
    <source>
        <dbReference type="ARBA" id="ARBA00022679"/>
    </source>
</evidence>
<evidence type="ECO:0000259" key="26">
    <source>
        <dbReference type="Pfam" id="PF00696"/>
    </source>
</evidence>
<evidence type="ECO:0000256" key="1">
    <source>
        <dbReference type="ARBA" id="ARBA00001920"/>
    </source>
</evidence>
<name>A0ABV7JBY3_9GAMM</name>
<dbReference type="InterPro" id="IPR036291">
    <property type="entry name" value="NAD(P)-bd_dom_sf"/>
</dbReference>
<evidence type="ECO:0000256" key="2">
    <source>
        <dbReference type="ARBA" id="ARBA00004766"/>
    </source>
</evidence>
<dbReference type="Gene3D" id="3.40.1160.10">
    <property type="entry name" value="Acetylglutamate kinase-like"/>
    <property type="match status" value="1"/>
</dbReference>
<comment type="catalytic activity">
    <reaction evidence="23">
        <text>L-aspartate + ATP = 4-phospho-L-aspartate + ADP</text>
        <dbReference type="Rhea" id="RHEA:23776"/>
        <dbReference type="ChEBI" id="CHEBI:29991"/>
        <dbReference type="ChEBI" id="CHEBI:30616"/>
        <dbReference type="ChEBI" id="CHEBI:57535"/>
        <dbReference type="ChEBI" id="CHEBI:456216"/>
        <dbReference type="EC" id="2.7.2.4"/>
    </reaction>
    <physiologicalReaction direction="left-to-right" evidence="23">
        <dbReference type="Rhea" id="RHEA:23777"/>
    </physiologicalReaction>
</comment>
<dbReference type="Pfam" id="PF00696">
    <property type="entry name" value="AA_kinase"/>
    <property type="match status" value="1"/>
</dbReference>
<comment type="similarity">
    <text evidence="8">In the N-terminal section; belongs to the aspartokinase family.</text>
</comment>
<keyword evidence="18" id="KW-0520">NAD</keyword>
<keyword evidence="17 29" id="KW-0560">Oxidoreductase</keyword>
<evidence type="ECO:0000256" key="19">
    <source>
        <dbReference type="ARBA" id="ARBA00023053"/>
    </source>
</evidence>
<comment type="pathway">
    <text evidence="2">Amino-acid biosynthesis; L-lysine biosynthesis via DAP pathway; (S)-tetrahydrodipicolinate from L-aspartate: step 1/4.</text>
</comment>
<evidence type="ECO:0000256" key="11">
    <source>
        <dbReference type="ARBA" id="ARBA00022697"/>
    </source>
</evidence>
<dbReference type="PANTHER" id="PTHR43070">
    <property type="match status" value="1"/>
</dbReference>
<keyword evidence="20" id="KW-0486">Methionine biosynthesis</keyword>
<comment type="cofactor">
    <cofactor evidence="1">
        <name>a metal cation</name>
        <dbReference type="ChEBI" id="CHEBI:25213"/>
    </cofactor>
</comment>
<evidence type="ECO:0000256" key="3">
    <source>
        <dbReference type="ARBA" id="ARBA00004986"/>
    </source>
</evidence>
<dbReference type="RefSeq" id="WP_077411111.1">
    <property type="nucleotide sequence ID" value="NZ_JBHRTS010000004.1"/>
</dbReference>
<evidence type="ECO:0000256" key="21">
    <source>
        <dbReference type="ARBA" id="ARBA00023268"/>
    </source>
</evidence>
<comment type="catalytic activity">
    <reaction evidence="24">
        <text>L-homoserine + NADP(+) = L-aspartate 4-semialdehyde + NADPH + H(+)</text>
        <dbReference type="Rhea" id="RHEA:15761"/>
        <dbReference type="ChEBI" id="CHEBI:15378"/>
        <dbReference type="ChEBI" id="CHEBI:57476"/>
        <dbReference type="ChEBI" id="CHEBI:57783"/>
        <dbReference type="ChEBI" id="CHEBI:58349"/>
        <dbReference type="ChEBI" id="CHEBI:537519"/>
        <dbReference type="EC" id="1.1.1.3"/>
    </reaction>
    <physiologicalReaction direction="right-to-left" evidence="24">
        <dbReference type="Rhea" id="RHEA:15763"/>
    </physiologicalReaction>
</comment>
<dbReference type="Pfam" id="PF03447">
    <property type="entry name" value="NAD_binding_3"/>
    <property type="match status" value="1"/>
</dbReference>
<comment type="pathway">
    <text evidence="5">Amino-acid biosynthesis; L-methionine biosynthesis via de novo pathway; L-homoserine from L-aspartate: step 3/3.</text>
</comment>
<keyword evidence="13" id="KW-0547">Nucleotide-binding</keyword>
<evidence type="ECO:0000256" key="24">
    <source>
        <dbReference type="ARBA" id="ARBA00048841"/>
    </source>
</evidence>
<dbReference type="GO" id="GO:0004412">
    <property type="term" value="F:homoserine dehydrogenase activity"/>
    <property type="evidence" value="ECO:0007669"/>
    <property type="project" value="UniProtKB-EC"/>
</dbReference>
<gene>
    <name evidence="29" type="primary">metL</name>
    <name evidence="29" type="ORF">ACFODZ_09120</name>
</gene>
<reference evidence="30" key="1">
    <citation type="journal article" date="2019" name="Int. J. Syst. Evol. Microbiol.">
        <title>The Global Catalogue of Microorganisms (GCM) 10K type strain sequencing project: providing services to taxonomists for standard genome sequencing and annotation.</title>
        <authorList>
            <consortium name="The Broad Institute Genomics Platform"/>
            <consortium name="The Broad Institute Genome Sequencing Center for Infectious Disease"/>
            <person name="Wu L."/>
            <person name="Ma J."/>
        </authorList>
    </citation>
    <scope>NUCLEOTIDE SEQUENCE [LARGE SCALE GENOMIC DNA]</scope>
    <source>
        <strain evidence="30">KCTC 42953</strain>
    </source>
</reference>
<dbReference type="EC" id="1.1.1.3" evidence="29"/>
<comment type="pathway">
    <text evidence="6">Amino-acid biosynthesis; L-threonine biosynthesis; L-threonine from L-aspartate: step 1/5.</text>
</comment>
<organism evidence="29 30">
    <name type="scientific">Marinicella sediminis</name>
    <dbReference type="NCBI Taxonomy" id="1792834"/>
    <lineage>
        <taxon>Bacteria</taxon>
        <taxon>Pseudomonadati</taxon>
        <taxon>Pseudomonadota</taxon>
        <taxon>Gammaproteobacteria</taxon>
        <taxon>Lysobacterales</taxon>
        <taxon>Marinicellaceae</taxon>
        <taxon>Marinicella</taxon>
    </lineage>
</organism>
<protein>
    <submittedName>
        <fullName evidence="29">Bifunctional aspartate kinase/homoserine dehydrogenase II</fullName>
        <ecNumber evidence="29">1.1.1.3</ecNumber>
        <ecNumber evidence="29">2.7.2.4</ecNumber>
    </submittedName>
</protein>
<keyword evidence="15" id="KW-0067">ATP-binding</keyword>
<comment type="similarity">
    <text evidence="7">In the C-terminal section; belongs to the homoserine dehydrogenase family.</text>
</comment>
<keyword evidence="12" id="KW-0479">Metal-binding</keyword>
<evidence type="ECO:0000256" key="5">
    <source>
        <dbReference type="ARBA" id="ARBA00005062"/>
    </source>
</evidence>
<dbReference type="EC" id="2.7.2.4" evidence="29"/>
<dbReference type="InterPro" id="IPR001342">
    <property type="entry name" value="HDH_cat"/>
</dbReference>
<feature type="domain" description="Aspartate/glutamate/uridylate kinase" evidence="26">
    <location>
        <begin position="15"/>
        <end position="270"/>
    </location>
</feature>
<dbReference type="Pfam" id="PF00742">
    <property type="entry name" value="Homoserine_dh"/>
    <property type="match status" value="1"/>
</dbReference>
<keyword evidence="9" id="KW-0028">Amino-acid biosynthesis</keyword>
<comment type="caution">
    <text evidence="29">The sequence shown here is derived from an EMBL/GenBank/DDBJ whole genome shotgun (WGS) entry which is preliminary data.</text>
</comment>
<sequence>MAEIYGQPVARETPAVHKFGGSSLKDVTAISSVIRTIRSHVRTEDVVVVSANGGVTDQLIQVFNDGTHRLPALRESVQQLVTTVLDQPDALLVSLLEDLELLSSGLSQTTLSVHDVLAYGELWSAQLLSARLHELGIPNHWRDARDILTVDAQNNPVNPAKAVQILLDSKGEGIQILTGFLARNEAGQGITLGRNGSDYSATLVASLLRSSAVYLWTDVDGVYTADPHVIPEARRIPTLTLGEAQALSELGSHVLHHKTINPLLQHPARIIINTCDSDTLGTDVVEQSRAGEGQVKTLAHKSQLVQLTLAGIHELRTRQFQAELTAGQINQYACHYDKTRQVLQLCVEQVDFFRTSQLIRQAGLTLVQQLSGVSLISAVGHNIRQNHRVISQLLGRTARFDVLNIHYPGNDHTLCVLLADEQAEALLADLHAACFDLAPSIPIVVLGYGNIGQQFIRILKDNKASIEQRVKQSLSLVAVANSRHYQYAGECLLDEVIVPDQDNTSGEIYQRLSDYINKPLVLIDLTASEAVAARYPEFVANGWHLISANKLVAADDIRASHLEAELEKQHRRWLTNTTVGAALPIQSSLRKLIESGDQVQAVNGVFSGSLSWIFGQYDGQRPFMEWVRQAHANAYTEPDPRDDLSGQDVYRKALILARQLGFNEARVVFTPAIPDELMAGTLEQFWARSAAIDEHVAGLWKAANEQGKSLCYLASISSQEINVSLQLIDQQHPAAGLRPGDNIFVIDSAWYAGNPLVIQGPGAGREVTAAGVLNDLIEVLQSA</sequence>
<evidence type="ECO:0000256" key="13">
    <source>
        <dbReference type="ARBA" id="ARBA00022741"/>
    </source>
</evidence>
<evidence type="ECO:0000256" key="18">
    <source>
        <dbReference type="ARBA" id="ARBA00023027"/>
    </source>
</evidence>
<dbReference type="InterPro" id="IPR001048">
    <property type="entry name" value="Asp/Glu/Uridylate_kinase"/>
</dbReference>
<dbReference type="Gene3D" id="3.40.50.720">
    <property type="entry name" value="NAD(P)-binding Rossmann-like Domain"/>
    <property type="match status" value="1"/>
</dbReference>
<dbReference type="SUPFAM" id="SSF53633">
    <property type="entry name" value="Carbamate kinase-like"/>
    <property type="match status" value="1"/>
</dbReference>
<evidence type="ECO:0000256" key="14">
    <source>
        <dbReference type="ARBA" id="ARBA00022777"/>
    </source>
</evidence>
<evidence type="ECO:0000313" key="29">
    <source>
        <dbReference type="EMBL" id="MFC3194399.1"/>
    </source>
</evidence>
<dbReference type="InterPro" id="IPR018042">
    <property type="entry name" value="Aspartate_kinase_CS"/>
</dbReference>
<keyword evidence="16" id="KW-0521">NADP</keyword>
<accession>A0ABV7JBY3</accession>
<dbReference type="NCBIfam" id="TIGR00657">
    <property type="entry name" value="asp_kinases"/>
    <property type="match status" value="1"/>
</dbReference>
<comment type="catalytic activity">
    <reaction evidence="25">
        <text>L-homoserine + NAD(+) = L-aspartate 4-semialdehyde + NADH + H(+)</text>
        <dbReference type="Rhea" id="RHEA:15757"/>
        <dbReference type="ChEBI" id="CHEBI:15378"/>
        <dbReference type="ChEBI" id="CHEBI:57476"/>
        <dbReference type="ChEBI" id="CHEBI:57540"/>
        <dbReference type="ChEBI" id="CHEBI:57945"/>
        <dbReference type="ChEBI" id="CHEBI:537519"/>
        <dbReference type="EC" id="1.1.1.3"/>
    </reaction>
    <physiologicalReaction direction="right-to-left" evidence="25">
        <dbReference type="Rhea" id="RHEA:15759"/>
    </physiologicalReaction>
</comment>
<dbReference type="PROSITE" id="PS00324">
    <property type="entry name" value="ASPARTOKINASE"/>
    <property type="match status" value="1"/>
</dbReference>
<keyword evidence="19" id="KW-0915">Sodium</keyword>
<comment type="function">
    <text evidence="22">Bifunctional aspartate kinase and homoserine dehydrogenase that catalyzes the first and the third steps toward the synthesis of lysine, methionine and threonine from aspartate.</text>
</comment>
<proteinExistence type="inferred from homology"/>
<evidence type="ECO:0000256" key="23">
    <source>
        <dbReference type="ARBA" id="ARBA00048561"/>
    </source>
</evidence>
<dbReference type="InterPro" id="IPR005106">
    <property type="entry name" value="Asp/hSer_DH_NAD-bd"/>
</dbReference>
<evidence type="ECO:0000313" key="30">
    <source>
        <dbReference type="Proteomes" id="UP001595533"/>
    </source>
</evidence>
<dbReference type="InterPro" id="IPR036393">
    <property type="entry name" value="AceGlu_kinase-like_sf"/>
</dbReference>
<keyword evidence="11" id="KW-0791">Threonine biosynthesis</keyword>
<keyword evidence="10 29" id="KW-0808">Transferase</keyword>
<evidence type="ECO:0000256" key="12">
    <source>
        <dbReference type="ARBA" id="ARBA00022723"/>
    </source>
</evidence>
<dbReference type="GO" id="GO:0004072">
    <property type="term" value="F:aspartate kinase activity"/>
    <property type="evidence" value="ECO:0007669"/>
    <property type="project" value="UniProtKB-EC"/>
</dbReference>
<dbReference type="Gene3D" id="1.20.120.1320">
    <property type="entry name" value="Aspartokinase, catalytic domain"/>
    <property type="match status" value="1"/>
</dbReference>
<dbReference type="SUPFAM" id="SSF51735">
    <property type="entry name" value="NAD(P)-binding Rossmann-fold domains"/>
    <property type="match status" value="1"/>
</dbReference>
<feature type="domain" description="Aspartate/homoserine dehydrogenase NAD-binding" evidence="28">
    <location>
        <begin position="447"/>
        <end position="574"/>
    </location>
</feature>